<evidence type="ECO:0000313" key="1">
    <source>
        <dbReference type="EMBL" id="MBM7549785.1"/>
    </source>
</evidence>
<organism evidence="1 2">
    <name type="scientific">Peptoniphilus gorbachii</name>
    <dbReference type="NCBI Taxonomy" id="411567"/>
    <lineage>
        <taxon>Bacteria</taxon>
        <taxon>Bacillati</taxon>
        <taxon>Bacillota</taxon>
        <taxon>Tissierellia</taxon>
        <taxon>Tissierellales</taxon>
        <taxon>Peptoniphilaceae</taxon>
        <taxon>Peptoniphilus</taxon>
    </lineage>
</organism>
<proteinExistence type="predicted"/>
<keyword evidence="2" id="KW-1185">Reference proteome</keyword>
<accession>A0ABS2MID5</accession>
<sequence>MDNYTISLLSEDFDYMIDYMKEQGKIVENVSDIEEKDDLINLVGNIVGQVENHERENANGEKFKVSNYSFVSKK</sequence>
<dbReference type="EMBL" id="JAFBDH010000002">
    <property type="protein sequence ID" value="MBM7549785.1"/>
    <property type="molecule type" value="Genomic_DNA"/>
</dbReference>
<reference evidence="1 2" key="1">
    <citation type="submission" date="2021-01" db="EMBL/GenBank/DDBJ databases">
        <title>Genomic Encyclopedia of Type Strains, Phase IV (KMG-IV): sequencing the most valuable type-strain genomes for metagenomic binning, comparative biology and taxonomic classification.</title>
        <authorList>
            <person name="Goeker M."/>
        </authorList>
    </citation>
    <scope>NUCLEOTIDE SEQUENCE [LARGE SCALE GENOMIC DNA]</scope>
    <source>
        <strain evidence="1 2">DSM 21461</strain>
    </source>
</reference>
<name>A0ABS2MID5_9FIRM</name>
<dbReference type="Proteomes" id="UP000720595">
    <property type="component" value="Unassembled WGS sequence"/>
</dbReference>
<protein>
    <submittedName>
        <fullName evidence="1">Uncharacterized protein</fullName>
    </submittedName>
</protein>
<evidence type="ECO:0000313" key="2">
    <source>
        <dbReference type="Proteomes" id="UP000720595"/>
    </source>
</evidence>
<gene>
    <name evidence="1" type="ORF">JOD41_000507</name>
</gene>
<comment type="caution">
    <text evidence="1">The sequence shown here is derived from an EMBL/GenBank/DDBJ whole genome shotgun (WGS) entry which is preliminary data.</text>
</comment>